<accession>A0A3N0ULT5</accession>
<feature type="signal peptide" evidence="1">
    <location>
        <begin position="1"/>
        <end position="24"/>
    </location>
</feature>
<dbReference type="STRING" id="1172565.AU508_12415"/>
<name>A0A3N0ULT5_9GAMM</name>
<comment type="caution">
    <text evidence="3">The sequence shown here is derived from an EMBL/GenBank/DDBJ whole genome shotgun (WGS) entry which is preliminary data.</text>
</comment>
<evidence type="ECO:0000256" key="1">
    <source>
        <dbReference type="SAM" id="SignalP"/>
    </source>
</evidence>
<feature type="domain" description="ABC-type transport auxiliary lipoprotein component" evidence="2">
    <location>
        <begin position="29"/>
        <end position="185"/>
    </location>
</feature>
<evidence type="ECO:0000313" key="3">
    <source>
        <dbReference type="EMBL" id="ROH81228.1"/>
    </source>
</evidence>
<evidence type="ECO:0000259" key="2">
    <source>
        <dbReference type="Pfam" id="PF03886"/>
    </source>
</evidence>
<protein>
    <submittedName>
        <fullName evidence="3">Membrane integrity-associated transporter subunit PqiC</fullName>
    </submittedName>
</protein>
<evidence type="ECO:0000313" key="4">
    <source>
        <dbReference type="Proteomes" id="UP000274511"/>
    </source>
</evidence>
<dbReference type="Gene3D" id="3.40.50.10610">
    <property type="entry name" value="ABC-type transport auxiliary lipoprotein component"/>
    <property type="match status" value="1"/>
</dbReference>
<proteinExistence type="predicted"/>
<dbReference type="OrthoDB" id="5949767at2"/>
<dbReference type="AlphaFoldDB" id="A0A3N0ULT5"/>
<keyword evidence="1" id="KW-0732">Signal</keyword>
<dbReference type="InterPro" id="IPR005586">
    <property type="entry name" value="ABC_trans_aux"/>
</dbReference>
<dbReference type="RefSeq" id="WP_085685436.1">
    <property type="nucleotide sequence ID" value="NZ_CP065534.1"/>
</dbReference>
<reference evidence="3 4" key="1">
    <citation type="submission" date="2018-10" db="EMBL/GenBank/DDBJ databases">
        <title>New species genome.</title>
        <authorList>
            <person name="Li Y."/>
        </authorList>
    </citation>
    <scope>NUCLEOTIDE SEQUENCE [LARGE SCALE GENOMIC DNA]</scope>
    <source>
        <strain evidence="3 4">L6_4B</strain>
    </source>
</reference>
<dbReference type="EMBL" id="RJUJ01000006">
    <property type="protein sequence ID" value="ROH81228.1"/>
    <property type="molecule type" value="Genomic_DNA"/>
</dbReference>
<dbReference type="GeneID" id="61121624"/>
<dbReference type="Pfam" id="PF03886">
    <property type="entry name" value="ABC_trans_aux"/>
    <property type="match status" value="1"/>
</dbReference>
<organism evidence="3 4">
    <name type="scientific">Lonsdalea populi</name>
    <dbReference type="NCBI Taxonomy" id="1172565"/>
    <lineage>
        <taxon>Bacteria</taxon>
        <taxon>Pseudomonadati</taxon>
        <taxon>Pseudomonadota</taxon>
        <taxon>Gammaproteobacteria</taxon>
        <taxon>Enterobacterales</taxon>
        <taxon>Pectobacteriaceae</taxon>
        <taxon>Lonsdalea</taxon>
    </lineage>
</organism>
<sequence length="202" mass="22088">MTAHVRFCLAAAMILLLTACTSPQMNYHTLVPAAAPTRSIPPAPFLIVVLPVGIPPQIDLPQLVVRQGEGRVEVLNNQRWLSALSDEIRTALSSELVAQLNTQDISGLPRPADKPVIRVLVQIRRLDAWPGHSVQLEADWSLSQPDAERSARLVCTSRLTDNAQGGIPHLVAAEQRVFAHLATQISTNARLWYANLNVSCTE</sequence>
<gene>
    <name evidence="3" type="ORF">EC392_07340</name>
</gene>
<dbReference type="SUPFAM" id="SSF159594">
    <property type="entry name" value="XCC0632-like"/>
    <property type="match status" value="1"/>
</dbReference>
<feature type="chain" id="PRO_5018093133" evidence="1">
    <location>
        <begin position="25"/>
        <end position="202"/>
    </location>
</feature>
<dbReference type="Proteomes" id="UP000274511">
    <property type="component" value="Unassembled WGS sequence"/>
</dbReference>
<dbReference type="PROSITE" id="PS51257">
    <property type="entry name" value="PROKAR_LIPOPROTEIN"/>
    <property type="match status" value="1"/>
</dbReference>